<accession>A0A4S2KZD2</accession>
<evidence type="ECO:0000256" key="1">
    <source>
        <dbReference type="SAM" id="MobiDB-lite"/>
    </source>
</evidence>
<dbReference type="Proteomes" id="UP000310200">
    <property type="component" value="Unassembled WGS sequence"/>
</dbReference>
<gene>
    <name evidence="2" type="ORF">DBV15_11404</name>
</gene>
<keyword evidence="3" id="KW-1185">Reference proteome</keyword>
<proteinExistence type="predicted"/>
<dbReference type="EMBL" id="QBLH01000997">
    <property type="protein sequence ID" value="TGZ53558.1"/>
    <property type="molecule type" value="Genomic_DNA"/>
</dbReference>
<feature type="region of interest" description="Disordered" evidence="1">
    <location>
        <begin position="151"/>
        <end position="261"/>
    </location>
</feature>
<evidence type="ECO:0000313" key="3">
    <source>
        <dbReference type="Proteomes" id="UP000310200"/>
    </source>
</evidence>
<dbReference type="AlphaFoldDB" id="A0A4S2KZD2"/>
<protein>
    <submittedName>
        <fullName evidence="2">Uncharacterized protein</fullName>
    </submittedName>
</protein>
<comment type="caution">
    <text evidence="2">The sequence shown here is derived from an EMBL/GenBank/DDBJ whole genome shotgun (WGS) entry which is preliminary data.</text>
</comment>
<evidence type="ECO:0000313" key="2">
    <source>
        <dbReference type="EMBL" id="TGZ53558.1"/>
    </source>
</evidence>
<name>A0A4S2KZD2_9HYME</name>
<sequence length="261" mass="28434">MVAAAAPRRTVPRYGARVSRDLTAVTKQRPNDPGRNGTHLVRTEETISVNANSIISRIRQVFAAGSIIEICISQKLCQGHIRVTSCYRHQSVFRNAVRVIWWTNLLIEVDTLDTHDPFCGLKFRPPDYLNKGRGPRCCVLSQGFGRTKPASSLAAWSSRPSPPLPPGSPANAFRANRSSFVRLSGRLSLGREPNPGTDDTSRDNHNSHPALSASSSGTTSGWTRIRAKANACRAGICRSDSPPSNMKPPASAAAPRRRDMV</sequence>
<feature type="compositionally biased region" description="Low complexity" evidence="1">
    <location>
        <begin position="210"/>
        <end position="221"/>
    </location>
</feature>
<reference evidence="2 3" key="1">
    <citation type="journal article" date="2019" name="Philos. Trans. R. Soc. Lond., B, Biol. Sci.">
        <title>Ant behaviour and brain gene expression of defending hosts depend on the ecological success of the intruding social parasite.</title>
        <authorList>
            <person name="Kaur R."/>
            <person name="Stoldt M."/>
            <person name="Jongepier E."/>
            <person name="Feldmeyer B."/>
            <person name="Menzel F."/>
            <person name="Bornberg-Bauer E."/>
            <person name="Foitzik S."/>
        </authorList>
    </citation>
    <scope>NUCLEOTIDE SEQUENCE [LARGE SCALE GENOMIC DNA]</scope>
    <source>
        <tissue evidence="2">Whole body</tissue>
    </source>
</reference>
<organism evidence="2 3">
    <name type="scientific">Temnothorax longispinosus</name>
    <dbReference type="NCBI Taxonomy" id="300112"/>
    <lineage>
        <taxon>Eukaryota</taxon>
        <taxon>Metazoa</taxon>
        <taxon>Ecdysozoa</taxon>
        <taxon>Arthropoda</taxon>
        <taxon>Hexapoda</taxon>
        <taxon>Insecta</taxon>
        <taxon>Pterygota</taxon>
        <taxon>Neoptera</taxon>
        <taxon>Endopterygota</taxon>
        <taxon>Hymenoptera</taxon>
        <taxon>Apocrita</taxon>
        <taxon>Aculeata</taxon>
        <taxon>Formicoidea</taxon>
        <taxon>Formicidae</taxon>
        <taxon>Myrmicinae</taxon>
        <taxon>Temnothorax</taxon>
    </lineage>
</organism>